<dbReference type="AlphaFoldDB" id="A0A0L0P7C1"/>
<proteinExistence type="predicted"/>
<dbReference type="Proteomes" id="UP000037122">
    <property type="component" value="Unassembled WGS sequence"/>
</dbReference>
<sequence length="81" mass="9545">MIIVIKELKKRGKKKKKKKKKGRNNSYQLRLRKTPGVICWIISSAISPRVNIRPRLFFMIDNSSVKPIYGSPQSKLIYQYH</sequence>
<gene>
    <name evidence="1" type="ORF">QG37_00704</name>
</gene>
<accession>A0A0L0P7C1</accession>
<dbReference type="EMBL" id="LGST01000005">
    <property type="protein sequence ID" value="KNE02214.1"/>
    <property type="molecule type" value="Genomic_DNA"/>
</dbReference>
<evidence type="ECO:0000313" key="1">
    <source>
        <dbReference type="EMBL" id="KNE02214.1"/>
    </source>
</evidence>
<protein>
    <submittedName>
        <fullName evidence="1">Uncharacterized protein</fullName>
    </submittedName>
</protein>
<evidence type="ECO:0000313" key="2">
    <source>
        <dbReference type="Proteomes" id="UP000037122"/>
    </source>
</evidence>
<comment type="caution">
    <text evidence="1">The sequence shown here is derived from an EMBL/GenBank/DDBJ whole genome shotgun (WGS) entry which is preliminary data.</text>
</comment>
<name>A0A0L0P7C1_CANAR</name>
<organism evidence="1 2">
    <name type="scientific">Candidozyma auris</name>
    <name type="common">Yeast</name>
    <name type="synonym">Candida auris</name>
    <dbReference type="NCBI Taxonomy" id="498019"/>
    <lineage>
        <taxon>Eukaryota</taxon>
        <taxon>Fungi</taxon>
        <taxon>Dikarya</taxon>
        <taxon>Ascomycota</taxon>
        <taxon>Saccharomycotina</taxon>
        <taxon>Pichiomycetes</taxon>
        <taxon>Metschnikowiaceae</taxon>
        <taxon>Candidozyma</taxon>
    </lineage>
</organism>
<reference evidence="2" key="1">
    <citation type="journal article" date="2015" name="BMC Genomics">
        <title>Draft genome of a commonly misdiagnosed multidrug resistant pathogen Candida auris.</title>
        <authorList>
            <person name="Chatterjee S."/>
            <person name="Alampalli S.V."/>
            <person name="Nageshan R.K."/>
            <person name="Chettiar S.T."/>
            <person name="Joshi S."/>
            <person name="Tatu U.S."/>
        </authorList>
    </citation>
    <scope>NUCLEOTIDE SEQUENCE [LARGE SCALE GENOMIC DNA]</scope>
    <source>
        <strain evidence="2">6684</strain>
    </source>
</reference>
<dbReference type="VEuPathDB" id="FungiDB:QG37_00704"/>